<keyword evidence="5 10" id="KW-0694">RNA-binding</keyword>
<organism evidence="13 14">
    <name type="scientific">Candidatus Providencia siddallii</name>
    <dbReference type="NCBI Taxonomy" id="1715285"/>
    <lineage>
        <taxon>Bacteria</taxon>
        <taxon>Pseudomonadati</taxon>
        <taxon>Pseudomonadota</taxon>
        <taxon>Gammaproteobacteria</taxon>
        <taxon>Enterobacterales</taxon>
        <taxon>Morganellaceae</taxon>
        <taxon>Providencia</taxon>
    </lineage>
</organism>
<dbReference type="SUPFAM" id="SSF47364">
    <property type="entry name" value="Domain of the SRP/SRP receptor G-proteins"/>
    <property type="match status" value="1"/>
</dbReference>
<protein>
    <recommendedName>
        <fullName evidence="10">Signal recognition particle protein</fullName>
        <ecNumber evidence="10">3.6.5.4</ecNumber>
    </recommendedName>
    <alternativeName>
        <fullName evidence="10">Fifty-four homolog</fullName>
    </alternativeName>
</protein>
<evidence type="ECO:0000256" key="5">
    <source>
        <dbReference type="ARBA" id="ARBA00022884"/>
    </source>
</evidence>
<comment type="function">
    <text evidence="10">Involved in targeting and insertion of nascent membrane proteins into the cytoplasmic membrane. Binds to the hydrophobic signal sequence of the ribosome-nascent chain (RNC) as it emerges from the ribosomes. The SRP-RNC complex is then targeted to the cytoplasmic membrane where it interacts with the SRP receptor FtsY. Interaction with FtsY leads to the transfer of the RNC complex to the Sec translocase for insertion into the membrane, the hydrolysis of GTP by both Ffh and FtsY, and the dissociation of the SRP-FtsY complex into the individual components.</text>
</comment>
<evidence type="ECO:0000256" key="9">
    <source>
        <dbReference type="ARBA" id="ARBA00048027"/>
    </source>
</evidence>
<dbReference type="Pfam" id="PF02881">
    <property type="entry name" value="SRP54_N"/>
    <property type="match status" value="1"/>
</dbReference>
<evidence type="ECO:0000256" key="8">
    <source>
        <dbReference type="ARBA" id="ARBA00023274"/>
    </source>
</evidence>
<keyword evidence="3 10" id="KW-0547">Nucleotide-binding</keyword>
<comment type="subunit">
    <text evidence="10">Part of the signal recognition particle protein translocation system, which is composed of SRP and FtsY. SRP is a ribonucleoprotein composed of Ffh and a 4.5S RNA molecule.</text>
</comment>
<evidence type="ECO:0000256" key="6">
    <source>
        <dbReference type="ARBA" id="ARBA00023134"/>
    </source>
</evidence>
<dbReference type="InterPro" id="IPR027417">
    <property type="entry name" value="P-loop_NTPase"/>
</dbReference>
<keyword evidence="11" id="KW-0175">Coiled coil</keyword>
<proteinExistence type="inferred from homology"/>
<evidence type="ECO:0000259" key="12">
    <source>
        <dbReference type="PROSITE" id="PS00300"/>
    </source>
</evidence>
<comment type="similarity">
    <text evidence="1 10">Belongs to the GTP-binding SRP family. SRP54 subfamily.</text>
</comment>
<dbReference type="InterPro" id="IPR022941">
    <property type="entry name" value="SRP54"/>
</dbReference>
<keyword evidence="8 10" id="KW-0687">Ribonucleoprotein</keyword>
<evidence type="ECO:0000313" key="14">
    <source>
        <dbReference type="Proteomes" id="UP001497533"/>
    </source>
</evidence>
<dbReference type="SMART" id="SM00382">
    <property type="entry name" value="AAA"/>
    <property type="match status" value="1"/>
</dbReference>
<dbReference type="SUPFAM" id="SSF52540">
    <property type="entry name" value="P-loop containing nucleoside triphosphate hydrolases"/>
    <property type="match status" value="1"/>
</dbReference>
<dbReference type="InterPro" id="IPR003593">
    <property type="entry name" value="AAA+_ATPase"/>
</dbReference>
<feature type="binding site" evidence="10">
    <location>
        <begin position="247"/>
        <end position="250"/>
    </location>
    <ligand>
        <name>GTP</name>
        <dbReference type="ChEBI" id="CHEBI:37565"/>
    </ligand>
</feature>
<dbReference type="InterPro" id="IPR004780">
    <property type="entry name" value="SRP"/>
</dbReference>
<dbReference type="PANTHER" id="PTHR11564">
    <property type="entry name" value="SIGNAL RECOGNITION PARTICLE 54K PROTEIN SRP54"/>
    <property type="match status" value="1"/>
</dbReference>
<keyword evidence="7 10" id="KW-0733">Signal recognition particle</keyword>
<evidence type="ECO:0000256" key="7">
    <source>
        <dbReference type="ARBA" id="ARBA00023135"/>
    </source>
</evidence>
<dbReference type="InterPro" id="IPR036891">
    <property type="entry name" value="Signal_recog_part_SRP54_M_sf"/>
</dbReference>
<keyword evidence="14" id="KW-1185">Reference proteome</keyword>
<comment type="catalytic activity">
    <reaction evidence="9 10">
        <text>GTP + H2O = GDP + phosphate + H(+)</text>
        <dbReference type="Rhea" id="RHEA:19669"/>
        <dbReference type="ChEBI" id="CHEBI:15377"/>
        <dbReference type="ChEBI" id="CHEBI:15378"/>
        <dbReference type="ChEBI" id="CHEBI:37565"/>
        <dbReference type="ChEBI" id="CHEBI:43474"/>
        <dbReference type="ChEBI" id="CHEBI:58189"/>
        <dbReference type="EC" id="3.6.5.4"/>
    </reaction>
</comment>
<dbReference type="RefSeq" id="WP_341764948.1">
    <property type="nucleotide sequence ID" value="NZ_OZ034688.1"/>
</dbReference>
<evidence type="ECO:0000256" key="10">
    <source>
        <dbReference type="HAMAP-Rule" id="MF_00306"/>
    </source>
</evidence>
<dbReference type="SMART" id="SM00962">
    <property type="entry name" value="SRP54"/>
    <property type="match status" value="1"/>
</dbReference>
<dbReference type="InterPro" id="IPR036225">
    <property type="entry name" value="SRP/SRP_N"/>
</dbReference>
<dbReference type="Pfam" id="PF02978">
    <property type="entry name" value="SRP_SPB"/>
    <property type="match status" value="1"/>
</dbReference>
<keyword evidence="6 10" id="KW-0342">GTP-binding</keyword>
<feature type="domain" description="SRP54-type proteins GTP-binding" evidence="12">
    <location>
        <begin position="268"/>
        <end position="281"/>
    </location>
</feature>
<reference evidence="13" key="1">
    <citation type="submission" date="2024-04" db="EMBL/GenBank/DDBJ databases">
        <authorList>
            <person name="Manzano-Marin A."/>
            <person name="Manzano-Marin A."/>
            <person name="Alejandro Manzano Marin A."/>
        </authorList>
    </citation>
    <scope>NUCLEOTIDE SEQUENCE [LARGE SCALE GENOMIC DNA]</scope>
    <source>
        <strain evidence="13">TABTEA</strain>
    </source>
</reference>
<evidence type="ECO:0000256" key="2">
    <source>
        <dbReference type="ARBA" id="ARBA00022490"/>
    </source>
</evidence>
<dbReference type="NCBIfam" id="TIGR00959">
    <property type="entry name" value="ffh"/>
    <property type="match status" value="1"/>
</dbReference>
<keyword evidence="2 10" id="KW-0963">Cytoplasm</keyword>
<feature type="coiled-coil region" evidence="11">
    <location>
        <begin position="296"/>
        <end position="335"/>
    </location>
</feature>
<dbReference type="Proteomes" id="UP001497533">
    <property type="component" value="Chromosome"/>
</dbReference>
<dbReference type="SMART" id="SM00963">
    <property type="entry name" value="SRP54_N"/>
    <property type="match status" value="1"/>
</dbReference>
<sequence length="448" mass="50804">MFNNLTKKLSFILNKISTHGRITEDNIKNTLREIQITLLEADVSLQVVRDFIKKIKKNAIGQNINKSLTPGQEFIKLVKYELIKIMGEKNNELQLSHKPPIPILIIGLPGAGKTITTAKIGNFLKKQNKKILIASTDIYRPAAIEQLEKLSKIIKIDFFQSNKKENPTLITQKALKYAHVKFYDILLIDTTGVLHTNKTIISEIKKIHSILKPAETLFVMDAMTGQDTANISKTFNKTLELTGIILTKIDGDVRGGAALSITSITGKPIKFLGTGEKINDLEIFHPERIVSNMLGSKNLSILLKEIENEVKKNKNKKLNKELNDKNFNLNDFLKQLKQMQNLGGISNIINNIPNIQQLPNTFKPLLNNKMLKRMEAIINSMTYKERENPIIINGSRKRRIAFGSGASIQEINYLLKQFNNMQKIIKKIKKIGLKKMFSGIKKIMHINF</sequence>
<dbReference type="Gene3D" id="1.10.260.30">
    <property type="entry name" value="Signal recognition particle, SRP54 subunit, M-domain"/>
    <property type="match status" value="1"/>
</dbReference>
<evidence type="ECO:0000256" key="4">
    <source>
        <dbReference type="ARBA" id="ARBA00022801"/>
    </source>
</evidence>
<dbReference type="HAMAP" id="MF_00306">
    <property type="entry name" value="SRP54"/>
    <property type="match status" value="1"/>
</dbReference>
<name>A0ABM9NPS3_9GAMM</name>
<dbReference type="Pfam" id="PF00448">
    <property type="entry name" value="SRP54"/>
    <property type="match status" value="1"/>
</dbReference>
<dbReference type="InterPro" id="IPR004125">
    <property type="entry name" value="Signal_recog_particle_SRP54_M"/>
</dbReference>
<dbReference type="Gene3D" id="3.40.50.300">
    <property type="entry name" value="P-loop containing nucleotide triphosphate hydrolases"/>
    <property type="match status" value="1"/>
</dbReference>
<comment type="subcellular location">
    <subcellularLocation>
        <location evidence="10">Cytoplasm</location>
    </subcellularLocation>
    <text evidence="10">The SRP-RNC complex is targeted to the cytoplasmic membrane.</text>
</comment>
<dbReference type="PANTHER" id="PTHR11564:SF5">
    <property type="entry name" value="SIGNAL RECOGNITION PARTICLE SUBUNIT SRP54"/>
    <property type="match status" value="1"/>
</dbReference>
<comment type="domain">
    <text evidence="10">Composed of three domains: the N-terminal N domain, which is responsible for interactions with the ribosome, the central G domain, which binds GTP, and the C-terminal M domain, which binds the RNA and the signal sequence of the RNC.</text>
</comment>
<dbReference type="InterPro" id="IPR013822">
    <property type="entry name" value="Signal_recog_particl_SRP54_hlx"/>
</dbReference>
<evidence type="ECO:0000256" key="1">
    <source>
        <dbReference type="ARBA" id="ARBA00005450"/>
    </source>
</evidence>
<dbReference type="PROSITE" id="PS00300">
    <property type="entry name" value="SRP54"/>
    <property type="match status" value="1"/>
</dbReference>
<dbReference type="SUPFAM" id="SSF47446">
    <property type="entry name" value="Signal peptide-binding domain"/>
    <property type="match status" value="1"/>
</dbReference>
<gene>
    <name evidence="10 13" type="primary">ffh</name>
    <name evidence="13" type="ORF">PRHACTZTBTEA_585</name>
</gene>
<evidence type="ECO:0000256" key="11">
    <source>
        <dbReference type="SAM" id="Coils"/>
    </source>
</evidence>
<dbReference type="EMBL" id="OZ034688">
    <property type="protein sequence ID" value="CAL1329492.1"/>
    <property type="molecule type" value="Genomic_DNA"/>
</dbReference>
<accession>A0ABM9NPS3</accession>
<dbReference type="InterPro" id="IPR042101">
    <property type="entry name" value="SRP54_N_sf"/>
</dbReference>
<evidence type="ECO:0000313" key="13">
    <source>
        <dbReference type="EMBL" id="CAL1329492.1"/>
    </source>
</evidence>
<dbReference type="Gene3D" id="1.20.120.140">
    <property type="entry name" value="Signal recognition particle SRP54, nucleotide-binding domain"/>
    <property type="match status" value="1"/>
</dbReference>
<evidence type="ECO:0000256" key="3">
    <source>
        <dbReference type="ARBA" id="ARBA00022741"/>
    </source>
</evidence>
<dbReference type="InterPro" id="IPR000897">
    <property type="entry name" value="SRP54_GTPase_dom"/>
</dbReference>
<comment type="caution">
    <text evidence="10">Lacks conserved residue(s) required for the propagation of feature annotation.</text>
</comment>
<feature type="binding site" evidence="10">
    <location>
        <begin position="107"/>
        <end position="114"/>
    </location>
    <ligand>
        <name>GTP</name>
        <dbReference type="ChEBI" id="CHEBI:37565"/>
    </ligand>
</feature>
<dbReference type="EC" id="3.6.5.4" evidence="10"/>
<keyword evidence="4 10" id="KW-0378">Hydrolase</keyword>